<dbReference type="GO" id="GO:0006633">
    <property type="term" value="P:fatty acid biosynthetic process"/>
    <property type="evidence" value="ECO:0007669"/>
    <property type="project" value="UniProtKB-KW"/>
</dbReference>
<keyword evidence="4" id="KW-0863">Zinc-finger</keyword>
<dbReference type="HAMAP" id="MF_01395">
    <property type="entry name" value="AcetylCoA_CT_beta"/>
    <property type="match status" value="1"/>
</dbReference>
<comment type="catalytic activity">
    <reaction evidence="4">
        <text>N(6)-carboxybiotinyl-L-lysyl-[protein] + acetyl-CoA = N(6)-biotinyl-L-lysyl-[protein] + malonyl-CoA</text>
        <dbReference type="Rhea" id="RHEA:54728"/>
        <dbReference type="Rhea" id="RHEA-COMP:10505"/>
        <dbReference type="Rhea" id="RHEA-COMP:10506"/>
        <dbReference type="ChEBI" id="CHEBI:57288"/>
        <dbReference type="ChEBI" id="CHEBI:57384"/>
        <dbReference type="ChEBI" id="CHEBI:83144"/>
        <dbReference type="ChEBI" id="CHEBI:83145"/>
        <dbReference type="EC" id="2.1.3.15"/>
    </reaction>
</comment>
<dbReference type="InterPro" id="IPR034733">
    <property type="entry name" value="AcCoA_carboxyl_beta"/>
</dbReference>
<evidence type="ECO:0000313" key="7">
    <source>
        <dbReference type="Proteomes" id="UP000587760"/>
    </source>
</evidence>
<keyword evidence="4" id="KW-0067">ATP-binding</keyword>
<keyword evidence="4" id="KW-0443">Lipid metabolism</keyword>
<dbReference type="PANTHER" id="PTHR42995:SF5">
    <property type="entry name" value="ACETYL-COENZYME A CARBOXYLASE CARBOXYL TRANSFERASE SUBUNIT BETA, CHLOROPLASTIC"/>
    <property type="match status" value="1"/>
</dbReference>
<comment type="similarity">
    <text evidence="4">Belongs to the AccD/PCCB family.</text>
</comment>
<dbReference type="GO" id="GO:0008270">
    <property type="term" value="F:zinc ion binding"/>
    <property type="evidence" value="ECO:0007669"/>
    <property type="project" value="UniProtKB-UniRule"/>
</dbReference>
<dbReference type="PRINTS" id="PR01070">
    <property type="entry name" value="ACCCTRFRASEB"/>
</dbReference>
<comment type="subcellular location">
    <subcellularLocation>
        <location evidence="4">Cytoplasm</location>
    </subcellularLocation>
</comment>
<feature type="binding site" evidence="4">
    <location>
        <position position="41"/>
    </location>
    <ligand>
        <name>Zn(2+)</name>
        <dbReference type="ChEBI" id="CHEBI:29105"/>
    </ligand>
</feature>
<evidence type="ECO:0000256" key="4">
    <source>
        <dbReference type="HAMAP-Rule" id="MF_01395"/>
    </source>
</evidence>
<feature type="binding site" evidence="4">
    <location>
        <position position="44"/>
    </location>
    <ligand>
        <name>Zn(2+)</name>
        <dbReference type="ChEBI" id="CHEBI:29105"/>
    </ligand>
</feature>
<name>A0A841RF37_9SPIO</name>
<dbReference type="EC" id="2.1.3.15" evidence="4"/>
<comment type="caution">
    <text evidence="6">The sequence shown here is derived from an EMBL/GenBank/DDBJ whole genome shotgun (WGS) entry which is preliminary data.</text>
</comment>
<comment type="function">
    <text evidence="4">Component of the acetyl coenzyme A carboxylase (ACC) complex. Biotin carboxylase (BC) catalyzes the carboxylation of biotin on its carrier protein (BCCP) and then the CO(2) group is transferred by the transcarboxylase to acetyl-CoA to form malonyl-CoA.</text>
</comment>
<comment type="subunit">
    <text evidence="4">Acetyl-CoA carboxylase is a heterohexamer composed of biotin carboxyl carrier protein (AccB), biotin carboxylase (AccC) and two subunits each of ACCase subunit alpha (AccA) and ACCase subunit beta (AccD).</text>
</comment>
<evidence type="ECO:0000256" key="3">
    <source>
        <dbReference type="ARBA" id="ARBA00023160"/>
    </source>
</evidence>
<protein>
    <recommendedName>
        <fullName evidence="4">Acetyl-coenzyme A carboxylase carboxyl transferase subunit beta</fullName>
        <shortName evidence="4">ACCase subunit beta</shortName>
        <shortName evidence="4">Acetyl-CoA carboxylase carboxyltransferase subunit beta</shortName>
        <ecNumber evidence="4">2.1.3.15</ecNumber>
    </recommendedName>
</protein>
<keyword evidence="4" id="KW-0963">Cytoplasm</keyword>
<evidence type="ECO:0000256" key="1">
    <source>
        <dbReference type="ARBA" id="ARBA00022679"/>
    </source>
</evidence>
<organism evidence="6 7">
    <name type="scientific">Spirochaeta isovalerica</name>
    <dbReference type="NCBI Taxonomy" id="150"/>
    <lineage>
        <taxon>Bacteria</taxon>
        <taxon>Pseudomonadati</taxon>
        <taxon>Spirochaetota</taxon>
        <taxon>Spirochaetia</taxon>
        <taxon>Spirochaetales</taxon>
        <taxon>Spirochaetaceae</taxon>
        <taxon>Spirochaeta</taxon>
    </lineage>
</organism>
<dbReference type="Gene3D" id="3.90.226.10">
    <property type="entry name" value="2-enoyl-CoA Hydratase, Chain A, domain 1"/>
    <property type="match status" value="1"/>
</dbReference>
<feature type="binding site" evidence="4">
    <location>
        <position position="22"/>
    </location>
    <ligand>
        <name>Zn(2+)</name>
        <dbReference type="ChEBI" id="CHEBI:29105"/>
    </ligand>
</feature>
<keyword evidence="2 4" id="KW-0276">Fatty acid metabolism</keyword>
<keyword evidence="4" id="KW-0479">Metal-binding</keyword>
<dbReference type="GO" id="GO:0016743">
    <property type="term" value="F:carboxyl- or carbamoyltransferase activity"/>
    <property type="evidence" value="ECO:0007669"/>
    <property type="project" value="UniProtKB-UniRule"/>
</dbReference>
<dbReference type="PROSITE" id="PS50980">
    <property type="entry name" value="COA_CT_NTER"/>
    <property type="match status" value="1"/>
</dbReference>
<dbReference type="AlphaFoldDB" id="A0A841RF37"/>
<dbReference type="EMBL" id="JACHGJ010000006">
    <property type="protein sequence ID" value="MBB6481439.1"/>
    <property type="molecule type" value="Genomic_DNA"/>
</dbReference>
<evidence type="ECO:0000313" key="6">
    <source>
        <dbReference type="EMBL" id="MBB6481439.1"/>
    </source>
</evidence>
<dbReference type="PANTHER" id="PTHR42995">
    <property type="entry name" value="ACETYL-COENZYME A CARBOXYLASE CARBOXYL TRANSFERASE SUBUNIT BETA, CHLOROPLASTIC"/>
    <property type="match status" value="1"/>
</dbReference>
<accession>A0A841RF37</accession>
<dbReference type="UniPathway" id="UPA00655">
    <property type="reaction ID" value="UER00711"/>
</dbReference>
<keyword evidence="4" id="KW-0444">Lipid biosynthesis</keyword>
<dbReference type="GO" id="GO:2001295">
    <property type="term" value="P:malonyl-CoA biosynthetic process"/>
    <property type="evidence" value="ECO:0007669"/>
    <property type="project" value="UniProtKB-UniRule"/>
</dbReference>
<feature type="zinc finger region" description="C4-type" evidence="4">
    <location>
        <begin position="22"/>
        <end position="44"/>
    </location>
</feature>
<keyword evidence="6" id="KW-0436">Ligase</keyword>
<comment type="pathway">
    <text evidence="4">Lipid metabolism; malonyl-CoA biosynthesis; malonyl-CoA from acetyl-CoA: step 1/1.</text>
</comment>
<feature type="binding site" evidence="4">
    <location>
        <position position="25"/>
    </location>
    <ligand>
        <name>Zn(2+)</name>
        <dbReference type="ChEBI" id="CHEBI:29105"/>
    </ligand>
</feature>
<dbReference type="InterPro" id="IPR000438">
    <property type="entry name" value="Acetyl_CoA_COase_Trfase_b_su"/>
</dbReference>
<keyword evidence="4" id="KW-0547">Nucleotide-binding</keyword>
<dbReference type="InterPro" id="IPR029045">
    <property type="entry name" value="ClpP/crotonase-like_dom_sf"/>
</dbReference>
<gene>
    <name evidence="4" type="primary">accD</name>
    <name evidence="6" type="ORF">HNR50_003119</name>
</gene>
<evidence type="ECO:0000256" key="2">
    <source>
        <dbReference type="ARBA" id="ARBA00022832"/>
    </source>
</evidence>
<keyword evidence="7" id="KW-1185">Reference proteome</keyword>
<dbReference type="SUPFAM" id="SSF52096">
    <property type="entry name" value="ClpP/crotonase"/>
    <property type="match status" value="1"/>
</dbReference>
<keyword evidence="1 4" id="KW-0808">Transferase</keyword>
<dbReference type="RefSeq" id="WP_184747686.1">
    <property type="nucleotide sequence ID" value="NZ_JACHGJ010000006.1"/>
</dbReference>
<comment type="cofactor">
    <cofactor evidence="4">
        <name>Zn(2+)</name>
        <dbReference type="ChEBI" id="CHEBI:29105"/>
    </cofactor>
    <text evidence="4">Binds 1 zinc ion per subunit.</text>
</comment>
<dbReference type="GO" id="GO:0005524">
    <property type="term" value="F:ATP binding"/>
    <property type="evidence" value="ECO:0007669"/>
    <property type="project" value="UniProtKB-KW"/>
</dbReference>
<sequence>MAWFSTPKAKDKNFNEDIWLSCPKCKKHIFKESWLQDHKVCPACGHHGKLTAWERIGITLDEGTFTELNSNIKPSDPLHFNDAKGSYKDKAAATREKTGLNESVVTGIGKINGIPVSIAVMDFRFLGGSLSSGTGEKILRAANYAYEKSVPLIIFSASGGARMHEGILSLMQMAKTCAGVARLNDRDIPFISVLTDPTTGGVSASYAMVGDLNLAEPGALIAFAGRRVIEETIKQKLPDDFQTAEYLVEHGFIDKIVHRKEMKNTLSQILSFYNR</sequence>
<dbReference type="Proteomes" id="UP000587760">
    <property type="component" value="Unassembled WGS sequence"/>
</dbReference>
<keyword evidence="3 4" id="KW-0275">Fatty acid biosynthesis</keyword>
<dbReference type="Pfam" id="PF01039">
    <property type="entry name" value="Carboxyl_trans"/>
    <property type="match status" value="1"/>
</dbReference>
<proteinExistence type="inferred from homology"/>
<dbReference type="NCBIfam" id="TIGR00515">
    <property type="entry name" value="accD"/>
    <property type="match status" value="1"/>
</dbReference>
<keyword evidence="4" id="KW-0862">Zinc</keyword>
<feature type="domain" description="CoA carboxyltransferase N-terminal" evidence="5">
    <location>
        <begin position="18"/>
        <end position="275"/>
    </location>
</feature>
<dbReference type="GO" id="GO:0003989">
    <property type="term" value="F:acetyl-CoA carboxylase activity"/>
    <property type="evidence" value="ECO:0007669"/>
    <property type="project" value="InterPro"/>
</dbReference>
<reference evidence="6 7" key="1">
    <citation type="submission" date="2020-08" db="EMBL/GenBank/DDBJ databases">
        <title>Genomic Encyclopedia of Type Strains, Phase IV (KMG-IV): sequencing the most valuable type-strain genomes for metagenomic binning, comparative biology and taxonomic classification.</title>
        <authorList>
            <person name="Goeker M."/>
        </authorList>
    </citation>
    <scope>NUCLEOTIDE SEQUENCE [LARGE SCALE GENOMIC DNA]</scope>
    <source>
        <strain evidence="6 7">DSM 2461</strain>
    </source>
</reference>
<dbReference type="GO" id="GO:0009317">
    <property type="term" value="C:acetyl-CoA carboxylase complex"/>
    <property type="evidence" value="ECO:0007669"/>
    <property type="project" value="InterPro"/>
</dbReference>
<evidence type="ECO:0000259" key="5">
    <source>
        <dbReference type="PROSITE" id="PS50980"/>
    </source>
</evidence>
<dbReference type="InterPro" id="IPR011762">
    <property type="entry name" value="COA_CT_N"/>
</dbReference>